<evidence type="ECO:0000313" key="1">
    <source>
        <dbReference type="EMBL" id="PKU71848.1"/>
    </source>
</evidence>
<evidence type="ECO:0000313" key="2">
    <source>
        <dbReference type="Proteomes" id="UP000233837"/>
    </source>
</evidence>
<organism evidence="1 2">
    <name type="scientific">Dendrobium catenatum</name>
    <dbReference type="NCBI Taxonomy" id="906689"/>
    <lineage>
        <taxon>Eukaryota</taxon>
        <taxon>Viridiplantae</taxon>
        <taxon>Streptophyta</taxon>
        <taxon>Embryophyta</taxon>
        <taxon>Tracheophyta</taxon>
        <taxon>Spermatophyta</taxon>
        <taxon>Magnoliopsida</taxon>
        <taxon>Liliopsida</taxon>
        <taxon>Asparagales</taxon>
        <taxon>Orchidaceae</taxon>
        <taxon>Epidendroideae</taxon>
        <taxon>Malaxideae</taxon>
        <taxon>Dendrobiinae</taxon>
        <taxon>Dendrobium</taxon>
    </lineage>
</organism>
<dbReference type="AlphaFoldDB" id="A0A2I0W852"/>
<accession>A0A2I0W852</accession>
<keyword evidence="2" id="KW-1185">Reference proteome</keyword>
<reference evidence="1 2" key="1">
    <citation type="journal article" date="2016" name="Sci. Rep.">
        <title>The Dendrobium catenatum Lindl. genome sequence provides insights into polysaccharide synthase, floral development and adaptive evolution.</title>
        <authorList>
            <person name="Zhang G.Q."/>
            <person name="Xu Q."/>
            <person name="Bian C."/>
            <person name="Tsai W.C."/>
            <person name="Yeh C.M."/>
            <person name="Liu K.W."/>
            <person name="Yoshida K."/>
            <person name="Zhang L.S."/>
            <person name="Chang S.B."/>
            <person name="Chen F."/>
            <person name="Shi Y."/>
            <person name="Su Y.Y."/>
            <person name="Zhang Y.Q."/>
            <person name="Chen L.J."/>
            <person name="Yin Y."/>
            <person name="Lin M."/>
            <person name="Huang H."/>
            <person name="Deng H."/>
            <person name="Wang Z.W."/>
            <person name="Zhu S.L."/>
            <person name="Zhao X."/>
            <person name="Deng C."/>
            <person name="Niu S.C."/>
            <person name="Huang J."/>
            <person name="Wang M."/>
            <person name="Liu G.H."/>
            <person name="Yang H.J."/>
            <person name="Xiao X.J."/>
            <person name="Hsiao Y.Y."/>
            <person name="Wu W.L."/>
            <person name="Chen Y.Y."/>
            <person name="Mitsuda N."/>
            <person name="Ohme-Takagi M."/>
            <person name="Luo Y.B."/>
            <person name="Van de Peer Y."/>
            <person name="Liu Z.J."/>
        </authorList>
    </citation>
    <scope>NUCLEOTIDE SEQUENCE [LARGE SCALE GENOMIC DNA]</scope>
    <source>
        <tissue evidence="1">The whole plant</tissue>
    </source>
</reference>
<dbReference type="Proteomes" id="UP000233837">
    <property type="component" value="Unassembled WGS sequence"/>
</dbReference>
<name>A0A2I0W852_9ASPA</name>
<reference evidence="1 2" key="2">
    <citation type="journal article" date="2017" name="Nature">
        <title>The Apostasia genome and the evolution of orchids.</title>
        <authorList>
            <person name="Zhang G.Q."/>
            <person name="Liu K.W."/>
            <person name="Li Z."/>
            <person name="Lohaus R."/>
            <person name="Hsiao Y.Y."/>
            <person name="Niu S.C."/>
            <person name="Wang J.Y."/>
            <person name="Lin Y.C."/>
            <person name="Xu Q."/>
            <person name="Chen L.J."/>
            <person name="Yoshida K."/>
            <person name="Fujiwara S."/>
            <person name="Wang Z.W."/>
            <person name="Zhang Y.Q."/>
            <person name="Mitsuda N."/>
            <person name="Wang M."/>
            <person name="Liu G.H."/>
            <person name="Pecoraro L."/>
            <person name="Huang H.X."/>
            <person name="Xiao X.J."/>
            <person name="Lin M."/>
            <person name="Wu X.Y."/>
            <person name="Wu W.L."/>
            <person name="Chen Y.Y."/>
            <person name="Chang S.B."/>
            <person name="Sakamoto S."/>
            <person name="Ohme-Takagi M."/>
            <person name="Yagi M."/>
            <person name="Zeng S.J."/>
            <person name="Shen C.Y."/>
            <person name="Yeh C.M."/>
            <person name="Luo Y.B."/>
            <person name="Tsai W.C."/>
            <person name="Van de Peer Y."/>
            <person name="Liu Z.J."/>
        </authorList>
    </citation>
    <scope>NUCLEOTIDE SEQUENCE [LARGE SCALE GENOMIC DNA]</scope>
    <source>
        <tissue evidence="1">The whole plant</tissue>
    </source>
</reference>
<dbReference type="EMBL" id="KZ502856">
    <property type="protein sequence ID" value="PKU71848.1"/>
    <property type="molecule type" value="Genomic_DNA"/>
</dbReference>
<sequence>MTGRLHPGELERRHGGDLEVRGEREFAVLKVILAKAVPETKDLVDVVSAVERGKFKDAKTGERVFSIIFLV</sequence>
<gene>
    <name evidence="1" type="ORF">MA16_Dca016301</name>
</gene>
<protein>
    <submittedName>
        <fullName evidence="1">Uncharacterized protein</fullName>
    </submittedName>
</protein>
<proteinExistence type="predicted"/>